<keyword evidence="3" id="KW-1185">Reference proteome</keyword>
<organism evidence="2 3">
    <name type="scientific">Roseomonas alba</name>
    <dbReference type="NCBI Taxonomy" id="2846776"/>
    <lineage>
        <taxon>Bacteria</taxon>
        <taxon>Pseudomonadati</taxon>
        <taxon>Pseudomonadota</taxon>
        <taxon>Alphaproteobacteria</taxon>
        <taxon>Acetobacterales</taxon>
        <taxon>Roseomonadaceae</taxon>
        <taxon>Roseomonas</taxon>
    </lineage>
</organism>
<name>A0ABS7ACI9_9PROT</name>
<dbReference type="RefSeq" id="WP_219764642.1">
    <property type="nucleotide sequence ID" value="NZ_JAHYBZ010000007.1"/>
</dbReference>
<feature type="compositionally biased region" description="Basic and acidic residues" evidence="1">
    <location>
        <begin position="11"/>
        <end position="23"/>
    </location>
</feature>
<sequence length="115" mass="12632">MPLALAASVEEADHHPKLSHRNQDMHVMTAKRAALLALVTKPSVTPAWQTYDLTVDEHREAAATYRMVERRCRDAAANDPSAAEAVPWFAERADWHSRQAMTSALRALAAEAGDG</sequence>
<protein>
    <recommendedName>
        <fullName evidence="4">4a-hydroxytetrahydrobiopterin dehydratase</fullName>
    </recommendedName>
</protein>
<evidence type="ECO:0000313" key="2">
    <source>
        <dbReference type="EMBL" id="MBW6400027.1"/>
    </source>
</evidence>
<reference evidence="2 3" key="1">
    <citation type="submission" date="2021-07" db="EMBL/GenBank/DDBJ databases">
        <authorList>
            <person name="So Y."/>
        </authorList>
    </citation>
    <scope>NUCLEOTIDE SEQUENCE [LARGE SCALE GENOMIC DNA]</scope>
    <source>
        <strain evidence="2 3">HJA6</strain>
    </source>
</reference>
<evidence type="ECO:0008006" key="4">
    <source>
        <dbReference type="Google" id="ProtNLM"/>
    </source>
</evidence>
<proteinExistence type="predicted"/>
<comment type="caution">
    <text evidence="2">The sequence shown here is derived from an EMBL/GenBank/DDBJ whole genome shotgun (WGS) entry which is preliminary data.</text>
</comment>
<dbReference type="Proteomes" id="UP001196565">
    <property type="component" value="Unassembled WGS sequence"/>
</dbReference>
<gene>
    <name evidence="2" type="ORF">KPL78_19355</name>
</gene>
<evidence type="ECO:0000256" key="1">
    <source>
        <dbReference type="SAM" id="MobiDB-lite"/>
    </source>
</evidence>
<evidence type="ECO:0000313" key="3">
    <source>
        <dbReference type="Proteomes" id="UP001196565"/>
    </source>
</evidence>
<dbReference type="EMBL" id="JAHYBZ010000007">
    <property type="protein sequence ID" value="MBW6400027.1"/>
    <property type="molecule type" value="Genomic_DNA"/>
</dbReference>
<accession>A0ABS7ACI9</accession>
<feature type="region of interest" description="Disordered" evidence="1">
    <location>
        <begin position="1"/>
        <end position="23"/>
    </location>
</feature>